<evidence type="ECO:0000256" key="10">
    <source>
        <dbReference type="ARBA" id="ARBA00023277"/>
    </source>
</evidence>
<comment type="function">
    <text evidence="11">Catalyzes the transfer of the gamma-phosphate of ATP to D-galactose to form alpha-D-galactose-1-phosphate (Gal-1-P).</text>
</comment>
<name>A0A117SYN3_9BACL</name>
<dbReference type="InterPro" id="IPR019539">
    <property type="entry name" value="GalKase_N"/>
</dbReference>
<dbReference type="PIRSF" id="PIRSF000530">
    <property type="entry name" value="Galactokinase"/>
    <property type="match status" value="1"/>
</dbReference>
<dbReference type="InterPro" id="IPR006206">
    <property type="entry name" value="Mevalonate/galactokinase"/>
</dbReference>
<dbReference type="Gene3D" id="3.30.230.10">
    <property type="match status" value="1"/>
</dbReference>
<feature type="domain" description="Galactokinase N-terminal" evidence="15">
    <location>
        <begin position="15"/>
        <end position="56"/>
    </location>
</feature>
<evidence type="ECO:0000256" key="6">
    <source>
        <dbReference type="ARBA" id="ARBA00022777"/>
    </source>
</evidence>
<dbReference type="AlphaFoldDB" id="A0A117SYN3"/>
<feature type="active site" description="Proton acceptor" evidence="11">
    <location>
        <position position="171"/>
    </location>
</feature>
<dbReference type="FunFam" id="3.30.70.890:FF:000001">
    <property type="entry name" value="Galactokinase"/>
    <property type="match status" value="1"/>
</dbReference>
<dbReference type="PANTHER" id="PTHR10457:SF7">
    <property type="entry name" value="GALACTOKINASE-RELATED"/>
    <property type="match status" value="1"/>
</dbReference>
<dbReference type="PRINTS" id="PR00959">
    <property type="entry name" value="MEVGALKINASE"/>
</dbReference>
<evidence type="ECO:0000256" key="3">
    <source>
        <dbReference type="ARBA" id="ARBA00022679"/>
    </source>
</evidence>
<dbReference type="InterPro" id="IPR020568">
    <property type="entry name" value="Ribosomal_Su5_D2-typ_SF"/>
</dbReference>
<dbReference type="NCBIfam" id="NF003705">
    <property type="entry name" value="PRK05322.1"/>
    <property type="match status" value="1"/>
</dbReference>
<dbReference type="Pfam" id="PF00288">
    <property type="entry name" value="GHMP_kinases_N"/>
    <property type="match status" value="1"/>
</dbReference>
<sequence length="405" mass="44482">MQTFLAFSPEPDIAGDSPVRVFFAPGRVNLIGEHTDYNGGHVLPAALTLGTWVFARVRRDKLVRIASTSFSQVVEVASDEIHYSAQDDYANYPKGVLREFQKLGFDIPGLDLLYVGNLPSGAGLSSSASIEVVTASMLNEMLGADLAPERLALMSQAAENQFVGVNCGIMDQFAVALGKANHAISLNCDTLDYQRVPMQIAGVRLVIINTNKRRGLADSKYNERRGECEQALCQMQRVRPGIRHLADLDEAEFATIEATLQSEVLRKRARHVVTENQRAKQAVDVLRRNEIALFGQMMNASHVSLRDDYEVTGFELDTLAEVAWRAPGCIGARMTGAGFGGCTVNLVQADCVEAFIVEVRAEYTKIIGYEPSFYITDLGDGVKEVTREMERDVRAAVDKRWGGGL</sequence>
<dbReference type="NCBIfam" id="TIGR00131">
    <property type="entry name" value="gal_kin"/>
    <property type="match status" value="1"/>
</dbReference>
<keyword evidence="17" id="KW-1185">Reference proteome</keyword>
<feature type="site" description="Transition state stabilizer" evidence="11">
    <location>
        <position position="27"/>
    </location>
</feature>
<dbReference type="EMBL" id="LPVJ01000006">
    <property type="protein sequence ID" value="KUO97203.1"/>
    <property type="molecule type" value="Genomic_DNA"/>
</dbReference>
<keyword evidence="7 11" id="KW-0067">ATP-binding</keyword>
<comment type="pathway">
    <text evidence="11">Carbohydrate metabolism; galactose metabolism.</text>
</comment>
<dbReference type="FunFam" id="3.30.230.10:FF:000017">
    <property type="entry name" value="Galactokinase"/>
    <property type="match status" value="1"/>
</dbReference>
<feature type="binding site" evidence="11">
    <location>
        <begin position="121"/>
        <end position="127"/>
    </location>
    <ligand>
        <name>ATP</name>
        <dbReference type="ChEBI" id="CHEBI:30616"/>
    </ligand>
</feature>
<dbReference type="GO" id="GO:0005524">
    <property type="term" value="F:ATP binding"/>
    <property type="evidence" value="ECO:0007669"/>
    <property type="project" value="UniProtKB-UniRule"/>
</dbReference>
<evidence type="ECO:0000259" key="15">
    <source>
        <dbReference type="Pfam" id="PF10509"/>
    </source>
</evidence>
<evidence type="ECO:0000256" key="9">
    <source>
        <dbReference type="ARBA" id="ARBA00023144"/>
    </source>
</evidence>
<dbReference type="InterPro" id="IPR006203">
    <property type="entry name" value="GHMP_knse_ATP-bd_CS"/>
</dbReference>
<feature type="domain" description="GHMP kinase N-terminal" evidence="13">
    <location>
        <begin position="91"/>
        <end position="179"/>
    </location>
</feature>
<dbReference type="GO" id="GO:0004335">
    <property type="term" value="F:galactokinase activity"/>
    <property type="evidence" value="ECO:0007669"/>
    <property type="project" value="UniProtKB-UniRule"/>
</dbReference>
<dbReference type="GO" id="GO:0000287">
    <property type="term" value="F:magnesium ion binding"/>
    <property type="evidence" value="ECO:0007669"/>
    <property type="project" value="UniProtKB-UniRule"/>
</dbReference>
<dbReference type="EC" id="2.7.1.6" evidence="11 12"/>
<feature type="binding site" evidence="11">
    <location>
        <position position="67"/>
    </location>
    <ligand>
        <name>ATP</name>
        <dbReference type="ChEBI" id="CHEBI:30616"/>
    </ligand>
</feature>
<evidence type="ECO:0000256" key="4">
    <source>
        <dbReference type="ARBA" id="ARBA00022723"/>
    </source>
</evidence>
<keyword evidence="4 11" id="KW-0479">Metal-binding</keyword>
<dbReference type="Proteomes" id="UP000053557">
    <property type="component" value="Unassembled WGS sequence"/>
</dbReference>
<dbReference type="OrthoDB" id="250531at2"/>
<accession>A0A117SYN3</accession>
<evidence type="ECO:0000313" key="16">
    <source>
        <dbReference type="EMBL" id="KUO97203.1"/>
    </source>
</evidence>
<evidence type="ECO:0000256" key="1">
    <source>
        <dbReference type="ARBA" id="ARBA00006566"/>
    </source>
</evidence>
<dbReference type="HAMAP" id="MF_00246">
    <property type="entry name" value="Galactokinase"/>
    <property type="match status" value="1"/>
</dbReference>
<keyword evidence="10 11" id="KW-0119">Carbohydrate metabolism</keyword>
<feature type="binding site" evidence="11">
    <location>
        <begin position="33"/>
        <end position="36"/>
    </location>
    <ligand>
        <name>substrate</name>
    </ligand>
</feature>
<organism evidence="16 17">
    <name type="scientific">Ferroacidibacillus organovorans</name>
    <dbReference type="NCBI Taxonomy" id="1765683"/>
    <lineage>
        <taxon>Bacteria</taxon>
        <taxon>Bacillati</taxon>
        <taxon>Bacillota</taxon>
        <taxon>Bacilli</taxon>
        <taxon>Bacillales</taxon>
        <taxon>Alicyclobacillaceae</taxon>
        <taxon>Ferroacidibacillus</taxon>
    </lineage>
</organism>
<feature type="binding site" evidence="11">
    <location>
        <position position="159"/>
    </location>
    <ligand>
        <name>Mg(2+)</name>
        <dbReference type="ChEBI" id="CHEBI:18420"/>
    </ligand>
</feature>
<gene>
    <name evidence="11" type="primary">galK</name>
    <name evidence="16" type="ORF">ATW55_12830</name>
</gene>
<keyword evidence="3 11" id="KW-0808">Transferase</keyword>
<feature type="binding site" evidence="11">
    <location>
        <position position="127"/>
    </location>
    <ligand>
        <name>Mg(2+)</name>
        <dbReference type="ChEBI" id="CHEBI:18420"/>
    </ligand>
</feature>
<dbReference type="PROSITE" id="PS00106">
    <property type="entry name" value="GALACTOKINASE"/>
    <property type="match status" value="1"/>
</dbReference>
<dbReference type="GO" id="GO:0006012">
    <property type="term" value="P:galactose metabolic process"/>
    <property type="evidence" value="ECO:0007669"/>
    <property type="project" value="UniProtKB-UniRule"/>
</dbReference>
<dbReference type="InterPro" id="IPR014721">
    <property type="entry name" value="Ribsml_uS5_D2-typ_fold_subgr"/>
</dbReference>
<dbReference type="SUPFAM" id="SSF55060">
    <property type="entry name" value="GHMP Kinase, C-terminal domain"/>
    <property type="match status" value="1"/>
</dbReference>
<dbReference type="PANTHER" id="PTHR10457">
    <property type="entry name" value="MEVALONATE KINASE/GALACTOKINASE"/>
    <property type="match status" value="1"/>
</dbReference>
<dbReference type="Pfam" id="PF10509">
    <property type="entry name" value="GalKase_gal_bdg"/>
    <property type="match status" value="1"/>
</dbReference>
<feature type="domain" description="GHMP kinase C-terminal" evidence="14">
    <location>
        <begin position="285"/>
        <end position="358"/>
    </location>
</feature>
<dbReference type="InterPro" id="IPR019741">
    <property type="entry name" value="Galactokinase_CS"/>
</dbReference>
<dbReference type="GO" id="GO:0005829">
    <property type="term" value="C:cytosol"/>
    <property type="evidence" value="ECO:0007669"/>
    <property type="project" value="TreeGrafter"/>
</dbReference>
<feature type="binding site" evidence="11">
    <location>
        <position position="221"/>
    </location>
    <ligand>
        <name>substrate</name>
    </ligand>
</feature>
<evidence type="ECO:0000256" key="12">
    <source>
        <dbReference type="NCBIfam" id="TIGR00131"/>
    </source>
</evidence>
<dbReference type="SUPFAM" id="SSF54211">
    <property type="entry name" value="Ribosomal protein S5 domain 2-like"/>
    <property type="match status" value="1"/>
</dbReference>
<comment type="subcellular location">
    <subcellularLocation>
        <location evidence="11">Cytoplasm</location>
    </subcellularLocation>
</comment>
<dbReference type="Pfam" id="PF08544">
    <property type="entry name" value="GHMP_kinases_C"/>
    <property type="match status" value="1"/>
</dbReference>
<dbReference type="InterPro" id="IPR022963">
    <property type="entry name" value="Galactokinase_bac"/>
</dbReference>
<dbReference type="InterPro" id="IPR006204">
    <property type="entry name" value="GHMP_kinase_N_dom"/>
</dbReference>
<dbReference type="Gene3D" id="3.30.70.890">
    <property type="entry name" value="GHMP kinase, C-terminal domain"/>
    <property type="match status" value="1"/>
</dbReference>
<evidence type="ECO:0000259" key="13">
    <source>
        <dbReference type="Pfam" id="PF00288"/>
    </source>
</evidence>
<evidence type="ECO:0000256" key="7">
    <source>
        <dbReference type="ARBA" id="ARBA00022840"/>
    </source>
</evidence>
<comment type="similarity">
    <text evidence="1 11">Belongs to the GHMP kinase family. GalK subfamily.</text>
</comment>
<evidence type="ECO:0000259" key="14">
    <source>
        <dbReference type="Pfam" id="PF08544"/>
    </source>
</evidence>
<dbReference type="PROSITE" id="PS00627">
    <property type="entry name" value="GHMP_KINASES_ATP"/>
    <property type="match status" value="1"/>
</dbReference>
<keyword evidence="9 11" id="KW-0299">Galactose metabolism</keyword>
<evidence type="ECO:0000256" key="5">
    <source>
        <dbReference type="ARBA" id="ARBA00022741"/>
    </source>
</evidence>
<keyword evidence="8 11" id="KW-0460">Magnesium</keyword>
<keyword evidence="5 11" id="KW-0547">Nucleotide-binding</keyword>
<keyword evidence="6 11" id="KW-0418">Kinase</keyword>
<dbReference type="InterPro" id="IPR013750">
    <property type="entry name" value="GHMP_kinase_C_dom"/>
</dbReference>
<dbReference type="RefSeq" id="WP_067711873.1">
    <property type="nucleotide sequence ID" value="NZ_LPVJ01000006.1"/>
</dbReference>
<proteinExistence type="inferred from homology"/>
<evidence type="ECO:0000313" key="17">
    <source>
        <dbReference type="Proteomes" id="UP000053557"/>
    </source>
</evidence>
<evidence type="ECO:0000256" key="11">
    <source>
        <dbReference type="HAMAP-Rule" id="MF_00246"/>
    </source>
</evidence>
<comment type="caution">
    <text evidence="16">The sequence shown here is derived from an EMBL/GenBank/DDBJ whole genome shotgun (WGS) entry which is preliminary data.</text>
</comment>
<evidence type="ECO:0000256" key="2">
    <source>
        <dbReference type="ARBA" id="ARBA00022490"/>
    </source>
</evidence>
<reference evidence="16 17" key="1">
    <citation type="submission" date="2015-12" db="EMBL/GenBank/DDBJ databases">
        <title>Draft genome sequence of Acidibacillus ferrooxidans ITV001, isolated from a chalcopyrite acid mine drainage site in Brazil.</title>
        <authorList>
            <person name="Dall'Agnol H."/>
            <person name="Nancucheo I."/>
            <person name="Johnson B."/>
            <person name="Oliveira R."/>
            <person name="Leite L."/>
            <person name="Pylro V."/>
            <person name="Nunes G.L."/>
            <person name="Tzotzos G."/>
            <person name="Fernandes G.R."/>
            <person name="Dutra J."/>
            <person name="Orellana S.C."/>
            <person name="Oliveira G."/>
        </authorList>
    </citation>
    <scope>NUCLEOTIDE SEQUENCE [LARGE SCALE GENOMIC DNA]</scope>
    <source>
        <strain evidence="17">ITV01</strain>
    </source>
</reference>
<dbReference type="InterPro" id="IPR000705">
    <property type="entry name" value="Galactokinase"/>
</dbReference>
<protein>
    <recommendedName>
        <fullName evidence="11 12">Galactokinase</fullName>
        <ecNumber evidence="11 12">2.7.1.6</ecNumber>
    </recommendedName>
    <alternativeName>
        <fullName evidence="11">Galactose kinase</fullName>
    </alternativeName>
</protein>
<evidence type="ECO:0000256" key="8">
    <source>
        <dbReference type="ARBA" id="ARBA00022842"/>
    </source>
</evidence>
<keyword evidence="2 11" id="KW-0963">Cytoplasm</keyword>
<dbReference type="UniPathway" id="UPA00214"/>
<dbReference type="InterPro" id="IPR036554">
    <property type="entry name" value="GHMP_kinase_C_sf"/>
</dbReference>
<dbReference type="PRINTS" id="PR00473">
    <property type="entry name" value="GALCTOKINASE"/>
</dbReference>
<comment type="catalytic activity">
    <reaction evidence="11">
        <text>alpha-D-galactose + ATP = alpha-D-galactose 1-phosphate + ADP + H(+)</text>
        <dbReference type="Rhea" id="RHEA:13553"/>
        <dbReference type="ChEBI" id="CHEBI:15378"/>
        <dbReference type="ChEBI" id="CHEBI:28061"/>
        <dbReference type="ChEBI" id="CHEBI:30616"/>
        <dbReference type="ChEBI" id="CHEBI:58336"/>
        <dbReference type="ChEBI" id="CHEBI:456216"/>
        <dbReference type="EC" id="2.7.1.6"/>
    </reaction>
</comment>